<dbReference type="Gene3D" id="3.80.10.10">
    <property type="entry name" value="Ribonuclease Inhibitor"/>
    <property type="match status" value="1"/>
</dbReference>
<dbReference type="Gene3D" id="1.20.1280.50">
    <property type="match status" value="1"/>
</dbReference>
<organism evidence="3 4">
    <name type="scientific">Marasmius crinis-equi</name>
    <dbReference type="NCBI Taxonomy" id="585013"/>
    <lineage>
        <taxon>Eukaryota</taxon>
        <taxon>Fungi</taxon>
        <taxon>Dikarya</taxon>
        <taxon>Basidiomycota</taxon>
        <taxon>Agaricomycotina</taxon>
        <taxon>Agaricomycetes</taxon>
        <taxon>Agaricomycetidae</taxon>
        <taxon>Agaricales</taxon>
        <taxon>Marasmiineae</taxon>
        <taxon>Marasmiaceae</taxon>
        <taxon>Marasmius</taxon>
    </lineage>
</organism>
<proteinExistence type="predicted"/>
<evidence type="ECO:0000259" key="2">
    <source>
        <dbReference type="PROSITE" id="PS50181"/>
    </source>
</evidence>
<reference evidence="3 4" key="1">
    <citation type="submission" date="2024-02" db="EMBL/GenBank/DDBJ databases">
        <title>A draft genome for the cacao thread blight pathogen Marasmius crinis-equi.</title>
        <authorList>
            <person name="Cohen S.P."/>
            <person name="Baruah I.K."/>
            <person name="Amoako-Attah I."/>
            <person name="Bukari Y."/>
            <person name="Meinhardt L.W."/>
            <person name="Bailey B.A."/>
        </authorList>
    </citation>
    <scope>NUCLEOTIDE SEQUENCE [LARGE SCALE GENOMIC DNA]</scope>
    <source>
        <strain evidence="3 4">GH-76</strain>
    </source>
</reference>
<dbReference type="InterPro" id="IPR032675">
    <property type="entry name" value="LRR_dom_sf"/>
</dbReference>
<dbReference type="InterPro" id="IPR036047">
    <property type="entry name" value="F-box-like_dom_sf"/>
</dbReference>
<name>A0ABR3FT97_9AGAR</name>
<keyword evidence="4" id="KW-1185">Reference proteome</keyword>
<evidence type="ECO:0000313" key="4">
    <source>
        <dbReference type="Proteomes" id="UP001465976"/>
    </source>
</evidence>
<dbReference type="Proteomes" id="UP001465976">
    <property type="component" value="Unassembled WGS sequence"/>
</dbReference>
<feature type="coiled-coil region" evidence="1">
    <location>
        <begin position="32"/>
        <end position="66"/>
    </location>
</feature>
<evidence type="ECO:0000313" key="3">
    <source>
        <dbReference type="EMBL" id="KAL0578554.1"/>
    </source>
</evidence>
<feature type="domain" description="F-box" evidence="2">
    <location>
        <begin position="74"/>
        <end position="130"/>
    </location>
</feature>
<gene>
    <name evidence="3" type="ORF">V5O48_003455</name>
</gene>
<dbReference type="SUPFAM" id="SSF81383">
    <property type="entry name" value="F-box domain"/>
    <property type="match status" value="1"/>
</dbReference>
<dbReference type="PROSITE" id="PS50181">
    <property type="entry name" value="FBOX"/>
    <property type="match status" value="1"/>
</dbReference>
<keyword evidence="1" id="KW-0175">Coiled coil</keyword>
<accession>A0ABR3FT97</accession>
<sequence length="551" mass="62432">MTRESDLARRSSEIRRFFRTTVSNKAVVSQFLLDAEGEITEYEIEIDRLRTARYALENKRDRLKKTAELYKSLLSPIHSAPTEILTTIFAFACEENVLSRSPLPAVLRLSMVCGRWRDLVLSTPSLWRSISIDFGNWNAPDDLHVLNEMTKRFMRQSKQCPLRLSLEFPVDDFDDGSDMEGACPTMNALIQNCRRWETVSLSIVRASFPYSMFDSIRGQLPLLRSLHTRITHPFAYLDDWDEYPPFNYFDNCPSLRETKIDPRMYPLDKTVLPWPQIKTLRIQTGLPDIALPVLSRCQAVEEVELSEIGDVDEEGPYCGHVVSHTIRALTISRAEEQCDVDDVLHGSTFGGLSSLEICGAADYLADKWSEWNSDSLQAFLLRSSCAITSLHLQSIPVTDVETLSLLRFMPTLESLYIEEFPRFKLNRIITKKFLDGLVANGPSSSLSSVPFLPRMSRIKLVLHAGGINSKAFLKALSSRWLPDPNQMGEVGVECLRSVTIVVLADEDFSLSDTKPLDCLRCFKNAGMRLTVTYGKPSELYPEAEEGEVMED</sequence>
<evidence type="ECO:0000256" key="1">
    <source>
        <dbReference type="SAM" id="Coils"/>
    </source>
</evidence>
<dbReference type="Pfam" id="PF12937">
    <property type="entry name" value="F-box-like"/>
    <property type="match status" value="1"/>
</dbReference>
<dbReference type="InterPro" id="IPR001810">
    <property type="entry name" value="F-box_dom"/>
</dbReference>
<comment type="caution">
    <text evidence="3">The sequence shown here is derived from an EMBL/GenBank/DDBJ whole genome shotgun (WGS) entry which is preliminary data.</text>
</comment>
<protein>
    <recommendedName>
        <fullName evidence="2">F-box domain-containing protein</fullName>
    </recommendedName>
</protein>
<dbReference type="EMBL" id="JBAHYK010000094">
    <property type="protein sequence ID" value="KAL0578554.1"/>
    <property type="molecule type" value="Genomic_DNA"/>
</dbReference>